<evidence type="ECO:0000313" key="2">
    <source>
        <dbReference type="Proteomes" id="UP000886595"/>
    </source>
</evidence>
<comment type="caution">
    <text evidence="1">The sequence shown here is derived from an EMBL/GenBank/DDBJ whole genome shotgun (WGS) entry which is preliminary data.</text>
</comment>
<reference evidence="1 2" key="1">
    <citation type="submission" date="2020-02" db="EMBL/GenBank/DDBJ databases">
        <authorList>
            <person name="Ma Q."/>
            <person name="Huang Y."/>
            <person name="Song X."/>
            <person name="Pei D."/>
        </authorList>
    </citation>
    <scope>NUCLEOTIDE SEQUENCE [LARGE SCALE GENOMIC DNA]</scope>
    <source>
        <strain evidence="1">Sxm20200214</strain>
        <tissue evidence="1">Leaf</tissue>
    </source>
</reference>
<dbReference type="AlphaFoldDB" id="A0A8X7QU81"/>
<name>A0A8X7QU81_BRACI</name>
<organism evidence="1 2">
    <name type="scientific">Brassica carinata</name>
    <name type="common">Ethiopian mustard</name>
    <name type="synonym">Abyssinian cabbage</name>
    <dbReference type="NCBI Taxonomy" id="52824"/>
    <lineage>
        <taxon>Eukaryota</taxon>
        <taxon>Viridiplantae</taxon>
        <taxon>Streptophyta</taxon>
        <taxon>Embryophyta</taxon>
        <taxon>Tracheophyta</taxon>
        <taxon>Spermatophyta</taxon>
        <taxon>Magnoliopsida</taxon>
        <taxon>eudicotyledons</taxon>
        <taxon>Gunneridae</taxon>
        <taxon>Pentapetalae</taxon>
        <taxon>rosids</taxon>
        <taxon>malvids</taxon>
        <taxon>Brassicales</taxon>
        <taxon>Brassicaceae</taxon>
        <taxon>Brassiceae</taxon>
        <taxon>Brassica</taxon>
    </lineage>
</organism>
<dbReference type="Proteomes" id="UP000886595">
    <property type="component" value="Unassembled WGS sequence"/>
</dbReference>
<gene>
    <name evidence="1" type="ORF">Bca52824_059340</name>
</gene>
<accession>A0A8X7QU81</accession>
<dbReference type="EMBL" id="JAAMPC010000012">
    <property type="protein sequence ID" value="KAG2276785.1"/>
    <property type="molecule type" value="Genomic_DNA"/>
</dbReference>
<proteinExistence type="predicted"/>
<keyword evidence="2" id="KW-1185">Reference proteome</keyword>
<protein>
    <submittedName>
        <fullName evidence="1">Uncharacterized protein</fullName>
    </submittedName>
</protein>
<evidence type="ECO:0000313" key="1">
    <source>
        <dbReference type="EMBL" id="KAG2276785.1"/>
    </source>
</evidence>
<sequence length="73" mass="8008">MSNGGKPFELRMYISQQIEHGIETACKIGNADISKALWACGPGPHLLRIDRGISYQLDIHIHAYATGFGPRKG</sequence>